<sequence length="144" mass="16717">MDVTKNIKAMREKKGLRQADLAEKLGMERSNYSRLEKRGNDLSIRQIEEIANAMGVSFFELLLPLEHKAFSKGALVINELQNRNIYLMTNQRKLEAFMTLFMEMGEGLISQFGLTKEVFKKQLDPEGKLEEWAKEKVESFKEQL</sequence>
<dbReference type="RefSeq" id="WP_114408185.1">
    <property type="nucleotide sequence ID" value="NZ_QOWE01000019.1"/>
</dbReference>
<dbReference type="OrthoDB" id="961496at2"/>
<organism evidence="2 3">
    <name type="scientific">Larkinella punicea</name>
    <dbReference type="NCBI Taxonomy" id="2315727"/>
    <lineage>
        <taxon>Bacteria</taxon>
        <taxon>Pseudomonadati</taxon>
        <taxon>Bacteroidota</taxon>
        <taxon>Cytophagia</taxon>
        <taxon>Cytophagales</taxon>
        <taxon>Spirosomataceae</taxon>
        <taxon>Larkinella</taxon>
    </lineage>
</organism>
<dbReference type="InterPro" id="IPR010982">
    <property type="entry name" value="Lambda_DNA-bd_dom_sf"/>
</dbReference>
<reference evidence="2 3" key="1">
    <citation type="submission" date="2018-07" db="EMBL/GenBank/DDBJ databases">
        <title>Genome analysis of Larkinella rosea.</title>
        <authorList>
            <person name="Zhou Z."/>
            <person name="Wang G."/>
        </authorList>
    </citation>
    <scope>NUCLEOTIDE SEQUENCE [LARGE SCALE GENOMIC DNA]</scope>
    <source>
        <strain evidence="3">zzj9</strain>
    </source>
</reference>
<dbReference type="Proteomes" id="UP000253383">
    <property type="component" value="Unassembled WGS sequence"/>
</dbReference>
<dbReference type="Pfam" id="PF01381">
    <property type="entry name" value="HTH_3"/>
    <property type="match status" value="1"/>
</dbReference>
<comment type="caution">
    <text evidence="2">The sequence shown here is derived from an EMBL/GenBank/DDBJ whole genome shotgun (WGS) entry which is preliminary data.</text>
</comment>
<dbReference type="EMBL" id="QOWE01000019">
    <property type="protein sequence ID" value="RCR67450.1"/>
    <property type="molecule type" value="Genomic_DNA"/>
</dbReference>
<accession>A0A368JIG2</accession>
<dbReference type="PROSITE" id="PS50943">
    <property type="entry name" value="HTH_CROC1"/>
    <property type="match status" value="1"/>
</dbReference>
<name>A0A368JIG2_9BACT</name>
<keyword evidence="3" id="KW-1185">Reference proteome</keyword>
<gene>
    <name evidence="2" type="ORF">DUE52_21860</name>
</gene>
<evidence type="ECO:0000313" key="3">
    <source>
        <dbReference type="Proteomes" id="UP000253383"/>
    </source>
</evidence>
<dbReference type="GO" id="GO:0003677">
    <property type="term" value="F:DNA binding"/>
    <property type="evidence" value="ECO:0007669"/>
    <property type="project" value="InterPro"/>
</dbReference>
<dbReference type="SMART" id="SM00530">
    <property type="entry name" value="HTH_XRE"/>
    <property type="match status" value="1"/>
</dbReference>
<dbReference type="Gene3D" id="1.10.260.40">
    <property type="entry name" value="lambda repressor-like DNA-binding domains"/>
    <property type="match status" value="1"/>
</dbReference>
<dbReference type="InterPro" id="IPR001387">
    <property type="entry name" value="Cro/C1-type_HTH"/>
</dbReference>
<proteinExistence type="predicted"/>
<evidence type="ECO:0000313" key="2">
    <source>
        <dbReference type="EMBL" id="RCR67450.1"/>
    </source>
</evidence>
<protein>
    <submittedName>
        <fullName evidence="2">XRE family transcriptional regulator</fullName>
    </submittedName>
</protein>
<dbReference type="SUPFAM" id="SSF47413">
    <property type="entry name" value="lambda repressor-like DNA-binding domains"/>
    <property type="match status" value="1"/>
</dbReference>
<evidence type="ECO:0000259" key="1">
    <source>
        <dbReference type="PROSITE" id="PS50943"/>
    </source>
</evidence>
<feature type="domain" description="HTH cro/C1-type" evidence="1">
    <location>
        <begin position="7"/>
        <end position="61"/>
    </location>
</feature>
<dbReference type="CDD" id="cd00093">
    <property type="entry name" value="HTH_XRE"/>
    <property type="match status" value="1"/>
</dbReference>
<dbReference type="AlphaFoldDB" id="A0A368JIG2"/>